<reference evidence="5" key="1">
    <citation type="journal article" date="2020" name="mSystems">
        <title>Genome- and Community-Level Interaction Insights into Carbon Utilization and Element Cycling Functions of Hydrothermarchaeota in Hydrothermal Sediment.</title>
        <authorList>
            <person name="Zhou Z."/>
            <person name="Liu Y."/>
            <person name="Xu W."/>
            <person name="Pan J."/>
            <person name="Luo Z.H."/>
            <person name="Li M."/>
        </authorList>
    </citation>
    <scope>NUCLEOTIDE SEQUENCE [LARGE SCALE GENOMIC DNA]</scope>
    <source>
        <strain evidence="5">SpSt-1179</strain>
    </source>
</reference>
<sequence length="516" mass="58603">MPKPRGALYLFLTLSFAILIALSAFSQEFAADEPRQIVLTWQNDPSTTMTITWRTDIEGERSVAFFSTNKDLAIEESESKEAETYTFEETAAWLHTLELIDLLPGETYWVVLQTDDGTSDKFCFRTAPENPGDIKFIVGSDAQHLRSQMSVIREVHRKAAEEDPDFFVYSGDFVNAELSDYEWDLFFDLWHELMITDEGRRIPIIPALGNHEVVAGYGGSIEAAVFYFNRFKIPSPYTYHVINYGPELTIISLDSGHASPVDGEQVAWLEKTLQENQDSTWTLAHYHDGGWWGSGAVPTKVRCLWVPLFEKYGVDVVHSGHIHSYIKTWPITGIGELSGEIDSMIEEGLERAAENYEPGKNYAPPLQPNLLKLSRGSWEELGYDSLSAGLRELTYMLSLYVIQSGEATKERVFDQISSTKLFENFWKPVIDSESYEENALIDEENGVYYVGVGGLGAEMGGGRNPDKYWWLKEAGSDHHYWRITIDSSTNQLTVVPVFYYPDEGRWEEGEPFTRTK</sequence>
<dbReference type="Pfam" id="PF00149">
    <property type="entry name" value="Metallophos"/>
    <property type="match status" value="1"/>
</dbReference>
<dbReference type="InterPro" id="IPR015914">
    <property type="entry name" value="PAPs_N"/>
</dbReference>
<dbReference type="PANTHER" id="PTHR22953:SF153">
    <property type="entry name" value="PURPLE ACID PHOSPHATASE"/>
    <property type="match status" value="1"/>
</dbReference>
<dbReference type="PANTHER" id="PTHR22953">
    <property type="entry name" value="ACID PHOSPHATASE RELATED"/>
    <property type="match status" value="1"/>
</dbReference>
<keyword evidence="1 2" id="KW-0732">Signal</keyword>
<feature type="domain" description="Purple acid phosphatase N-terminal" evidence="4">
    <location>
        <begin position="34"/>
        <end position="126"/>
    </location>
</feature>
<evidence type="ECO:0000256" key="2">
    <source>
        <dbReference type="SAM" id="SignalP"/>
    </source>
</evidence>
<gene>
    <name evidence="5" type="ORF">ENN47_02180</name>
</gene>
<accession>A0A7C1CUJ9</accession>
<protein>
    <submittedName>
        <fullName evidence="5">Metallophosphoesterase family protein</fullName>
    </submittedName>
</protein>
<feature type="domain" description="Calcineurin-like phosphoesterase" evidence="3">
    <location>
        <begin position="148"/>
        <end position="325"/>
    </location>
</feature>
<evidence type="ECO:0000256" key="1">
    <source>
        <dbReference type="ARBA" id="ARBA00022729"/>
    </source>
</evidence>
<evidence type="ECO:0000259" key="3">
    <source>
        <dbReference type="Pfam" id="PF00149"/>
    </source>
</evidence>
<organism evidence="5">
    <name type="scientific">Mesotoga infera</name>
    <dbReference type="NCBI Taxonomy" id="1236046"/>
    <lineage>
        <taxon>Bacteria</taxon>
        <taxon>Thermotogati</taxon>
        <taxon>Thermotogota</taxon>
        <taxon>Thermotogae</taxon>
        <taxon>Kosmotogales</taxon>
        <taxon>Kosmotogaceae</taxon>
        <taxon>Mesotoga</taxon>
    </lineage>
</organism>
<proteinExistence type="predicted"/>
<evidence type="ECO:0000259" key="4">
    <source>
        <dbReference type="Pfam" id="PF16656"/>
    </source>
</evidence>
<dbReference type="InterPro" id="IPR004843">
    <property type="entry name" value="Calcineurin-like_PHP"/>
</dbReference>
<dbReference type="InterPro" id="IPR029052">
    <property type="entry name" value="Metallo-depent_PP-like"/>
</dbReference>
<dbReference type="InterPro" id="IPR039331">
    <property type="entry name" value="PAPs-like"/>
</dbReference>
<dbReference type="GO" id="GO:0003993">
    <property type="term" value="F:acid phosphatase activity"/>
    <property type="evidence" value="ECO:0007669"/>
    <property type="project" value="InterPro"/>
</dbReference>
<name>A0A7C1CUJ9_9BACT</name>
<feature type="chain" id="PRO_5028068772" evidence="2">
    <location>
        <begin position="27"/>
        <end position="516"/>
    </location>
</feature>
<dbReference type="Pfam" id="PF16656">
    <property type="entry name" value="Pur_ac_phosph_N"/>
    <property type="match status" value="1"/>
</dbReference>
<dbReference type="GO" id="GO:0046872">
    <property type="term" value="F:metal ion binding"/>
    <property type="evidence" value="ECO:0007669"/>
    <property type="project" value="InterPro"/>
</dbReference>
<dbReference type="SUPFAM" id="SSF56300">
    <property type="entry name" value="Metallo-dependent phosphatases"/>
    <property type="match status" value="1"/>
</dbReference>
<dbReference type="InterPro" id="IPR008963">
    <property type="entry name" value="Purple_acid_Pase-like_N"/>
</dbReference>
<dbReference type="Gene3D" id="3.60.21.10">
    <property type="match status" value="1"/>
</dbReference>
<evidence type="ECO:0000313" key="5">
    <source>
        <dbReference type="EMBL" id="HDP76996.1"/>
    </source>
</evidence>
<dbReference type="AlphaFoldDB" id="A0A7C1CUJ9"/>
<dbReference type="Proteomes" id="UP000886198">
    <property type="component" value="Unassembled WGS sequence"/>
</dbReference>
<comment type="caution">
    <text evidence="5">The sequence shown here is derived from an EMBL/GenBank/DDBJ whole genome shotgun (WGS) entry which is preliminary data.</text>
</comment>
<dbReference type="EMBL" id="DSBT01000062">
    <property type="protein sequence ID" value="HDP76996.1"/>
    <property type="molecule type" value="Genomic_DNA"/>
</dbReference>
<feature type="signal peptide" evidence="2">
    <location>
        <begin position="1"/>
        <end position="26"/>
    </location>
</feature>
<dbReference type="Gene3D" id="2.60.40.380">
    <property type="entry name" value="Purple acid phosphatase-like, N-terminal"/>
    <property type="match status" value="1"/>
</dbReference>
<dbReference type="SUPFAM" id="SSF49363">
    <property type="entry name" value="Purple acid phosphatase, N-terminal domain"/>
    <property type="match status" value="1"/>
</dbReference>